<dbReference type="PANTHER" id="PTHR30204">
    <property type="entry name" value="REDOX-CYCLING DRUG-SENSING TRANSCRIPTIONAL ACTIVATOR SOXR"/>
    <property type="match status" value="1"/>
</dbReference>
<gene>
    <name evidence="3" type="ORF">GCM10023235_61070</name>
</gene>
<organism evidence="3 4">
    <name type="scientific">Kitasatospora terrestris</name>
    <dbReference type="NCBI Taxonomy" id="258051"/>
    <lineage>
        <taxon>Bacteria</taxon>
        <taxon>Bacillati</taxon>
        <taxon>Actinomycetota</taxon>
        <taxon>Actinomycetes</taxon>
        <taxon>Kitasatosporales</taxon>
        <taxon>Streptomycetaceae</taxon>
        <taxon>Kitasatospora</taxon>
    </lineage>
</organism>
<proteinExistence type="predicted"/>
<protein>
    <submittedName>
        <fullName evidence="3">MerR family transcriptional regulator</fullName>
    </submittedName>
</protein>
<feature type="domain" description="HTH merR-type" evidence="2">
    <location>
        <begin position="21"/>
        <end position="75"/>
    </location>
</feature>
<dbReference type="InterPro" id="IPR009061">
    <property type="entry name" value="DNA-bd_dom_put_sf"/>
</dbReference>
<dbReference type="Pfam" id="PF13411">
    <property type="entry name" value="MerR_1"/>
    <property type="match status" value="1"/>
</dbReference>
<evidence type="ECO:0000259" key="2">
    <source>
        <dbReference type="PROSITE" id="PS50937"/>
    </source>
</evidence>
<name>A0ABP9EAV2_9ACTN</name>
<dbReference type="Gene3D" id="1.10.1660.10">
    <property type="match status" value="1"/>
</dbReference>
<dbReference type="InterPro" id="IPR047057">
    <property type="entry name" value="MerR_fam"/>
</dbReference>
<evidence type="ECO:0000313" key="4">
    <source>
        <dbReference type="Proteomes" id="UP001501752"/>
    </source>
</evidence>
<dbReference type="PROSITE" id="PS50937">
    <property type="entry name" value="HTH_MERR_2"/>
    <property type="match status" value="1"/>
</dbReference>
<comment type="caution">
    <text evidence="3">The sequence shown here is derived from an EMBL/GenBank/DDBJ whole genome shotgun (WGS) entry which is preliminary data.</text>
</comment>
<dbReference type="PANTHER" id="PTHR30204:SF98">
    <property type="entry name" value="HTH-TYPE TRANSCRIPTIONAL REGULATOR ADHR"/>
    <property type="match status" value="1"/>
</dbReference>
<accession>A0ABP9EAV2</accession>
<dbReference type="InterPro" id="IPR000551">
    <property type="entry name" value="MerR-type_HTH_dom"/>
</dbReference>
<dbReference type="RefSeq" id="WP_345700114.1">
    <property type="nucleotide sequence ID" value="NZ_BAABIS010000001.1"/>
</dbReference>
<keyword evidence="1" id="KW-0238">DNA-binding</keyword>
<evidence type="ECO:0000256" key="1">
    <source>
        <dbReference type="ARBA" id="ARBA00023125"/>
    </source>
</evidence>
<sequence length="124" mass="14125">MSTISYLTPAQAVAESGFSLDTLRYYEKIGLLDGVERSASGHRRFTPADLEWLGVLRCLRDTGMPIADMLRFAELVRDGEHTFADRLAVLLEHSAQVDEQIELLRRQRAYLQHKVDFYRSAIAP</sequence>
<keyword evidence="4" id="KW-1185">Reference proteome</keyword>
<dbReference type="SMART" id="SM00422">
    <property type="entry name" value="HTH_MERR"/>
    <property type="match status" value="1"/>
</dbReference>
<dbReference type="Proteomes" id="UP001501752">
    <property type="component" value="Unassembled WGS sequence"/>
</dbReference>
<reference evidence="4" key="1">
    <citation type="journal article" date="2019" name="Int. J. Syst. Evol. Microbiol.">
        <title>The Global Catalogue of Microorganisms (GCM) 10K type strain sequencing project: providing services to taxonomists for standard genome sequencing and annotation.</title>
        <authorList>
            <consortium name="The Broad Institute Genomics Platform"/>
            <consortium name="The Broad Institute Genome Sequencing Center for Infectious Disease"/>
            <person name="Wu L."/>
            <person name="Ma J."/>
        </authorList>
    </citation>
    <scope>NUCLEOTIDE SEQUENCE [LARGE SCALE GENOMIC DNA]</scope>
    <source>
        <strain evidence="4">JCM 13006</strain>
    </source>
</reference>
<dbReference type="SUPFAM" id="SSF46955">
    <property type="entry name" value="Putative DNA-binding domain"/>
    <property type="match status" value="1"/>
</dbReference>
<evidence type="ECO:0000313" key="3">
    <source>
        <dbReference type="EMBL" id="GAA4873667.1"/>
    </source>
</evidence>
<dbReference type="EMBL" id="BAABIS010000001">
    <property type="protein sequence ID" value="GAA4873667.1"/>
    <property type="molecule type" value="Genomic_DNA"/>
</dbReference>
<dbReference type="CDD" id="cd01109">
    <property type="entry name" value="HTH_YyaN"/>
    <property type="match status" value="1"/>
</dbReference>